<dbReference type="InterPro" id="IPR042214">
    <property type="entry name" value="TruD_catalytic"/>
</dbReference>
<evidence type="ECO:0000313" key="7">
    <source>
        <dbReference type="Proteomes" id="UP000756132"/>
    </source>
</evidence>
<reference evidence="6" key="1">
    <citation type="submission" date="2021-12" db="EMBL/GenBank/DDBJ databases">
        <authorList>
            <person name="Zaccaron A."/>
            <person name="Stergiopoulos I."/>
        </authorList>
    </citation>
    <scope>NUCLEOTIDE SEQUENCE</scope>
    <source>
        <strain evidence="6">Race5_Kim</strain>
    </source>
</reference>
<proteinExistence type="inferred from homology"/>
<dbReference type="GeneID" id="71982229"/>
<dbReference type="EMBL" id="CP090164">
    <property type="protein sequence ID" value="UJO13095.1"/>
    <property type="molecule type" value="Genomic_DNA"/>
</dbReference>
<evidence type="ECO:0000259" key="5">
    <source>
        <dbReference type="PROSITE" id="PS50984"/>
    </source>
</evidence>
<dbReference type="InterPro" id="IPR020103">
    <property type="entry name" value="PsdUridine_synth_cat_dom_sf"/>
</dbReference>
<reference evidence="6" key="2">
    <citation type="journal article" date="2022" name="Microb. Genom.">
        <title>A chromosome-scale genome assembly of the tomato pathogen Cladosporium fulvum reveals a compartmentalized genome architecture and the presence of a dispensable chromosome.</title>
        <authorList>
            <person name="Zaccaron A.Z."/>
            <person name="Chen L.H."/>
            <person name="Samaras A."/>
            <person name="Stergiopoulos I."/>
        </authorList>
    </citation>
    <scope>NUCLEOTIDE SEQUENCE</scope>
    <source>
        <strain evidence="6">Race5_Kim</strain>
    </source>
</reference>
<dbReference type="OrthoDB" id="447290at2759"/>
<feature type="compositionally biased region" description="Basic and acidic residues" evidence="4">
    <location>
        <begin position="241"/>
        <end position="253"/>
    </location>
</feature>
<dbReference type="GO" id="GO:0008033">
    <property type="term" value="P:tRNA processing"/>
    <property type="evidence" value="ECO:0007669"/>
    <property type="project" value="UniProtKB-KW"/>
</dbReference>
<feature type="compositionally biased region" description="Basic and acidic residues" evidence="4">
    <location>
        <begin position="97"/>
        <end position="112"/>
    </location>
</feature>
<evidence type="ECO:0000256" key="1">
    <source>
        <dbReference type="ARBA" id="ARBA00007953"/>
    </source>
</evidence>
<dbReference type="InterPro" id="IPR001656">
    <property type="entry name" value="PsdUridine_synth_TruD"/>
</dbReference>
<dbReference type="PROSITE" id="PS50984">
    <property type="entry name" value="TRUD"/>
    <property type="match status" value="1"/>
</dbReference>
<dbReference type="GO" id="GO:0005634">
    <property type="term" value="C:nucleus"/>
    <property type="evidence" value="ECO:0007669"/>
    <property type="project" value="TreeGrafter"/>
</dbReference>
<sequence length="778" mass="85875">MATVEAVQAQQAQQAQERAVGISVYVQPKVPGFRCIVKQRYTDFLVNEILPNGEVLHLTELATGSDRKRKRENDAQDGSKKQRSENDAPAEAATVSEVKEEQAAAGGEEKTNGDAAPESKSVVNGAAARAAREEAVASISAEDITVLKGIFDAQTVDSIVQLYADVVAYPDRKPRDHASIKSEPLLEKSKRTEAHMCVRRIFKSKLETTTIQSQDQQSGPPTIISLRAAPAKVAAAPNTKGDNRDQQKSDRQRGRQNWAELGGEYLHFTLYKENKDTMEVLNFIGAQLKMHIKHFSFAGTKDRRGVTVQRVAIHRVLRQRIEQLNKMARGRSWRLGGPWEYRPEGLELGMLSGNEFLLTLRDATFDGEDSSWDMSQRLQHARTVAQIAADSLAKSGYLNYYGLQRFGSYKTGTHVAGMRMLKGDLQGAVDAILAYDELLLQENQDADPQGGDATKKNVPQEDIDRATAIHQFRKNGNSGSALRLLPMRFAAERGMITHLGKRDRGNNTRPNENDFQGALMQIQRNLRLMYVHAYQSFVWNTIVGKRWELFGNSVVEGDLVVVGEKEKAEGKPATAPATKQEVDENGEPIIHPSASTGGYTETTTTEIDDPYVRARPLSKEEAESGRFSVFDLVLPLPGYDVIYPTNSIGTLYSTFMASDEGGAIDPHNMRRGWKDISLSGGYRKVMSRPLGDGVKVVDVKAYAADNAQMVQTDLEKLEESGVEATKVEESGDGKAEKDKIAVVLKMRLGSSQYATMALRELTKGGATGYTPMFSVVNR</sequence>
<gene>
    <name evidence="6" type="ORF">CLAFUR5_02351</name>
</gene>
<feature type="domain" description="TRUD" evidence="5">
    <location>
        <begin position="396"/>
        <end position="688"/>
    </location>
</feature>
<dbReference type="PANTHER" id="PTHR13326">
    <property type="entry name" value="TRNA PSEUDOURIDINE SYNTHASE D"/>
    <property type="match status" value="1"/>
</dbReference>
<organism evidence="6 7">
    <name type="scientific">Passalora fulva</name>
    <name type="common">Tomato leaf mold</name>
    <name type="synonym">Cladosporium fulvum</name>
    <dbReference type="NCBI Taxonomy" id="5499"/>
    <lineage>
        <taxon>Eukaryota</taxon>
        <taxon>Fungi</taxon>
        <taxon>Dikarya</taxon>
        <taxon>Ascomycota</taxon>
        <taxon>Pezizomycotina</taxon>
        <taxon>Dothideomycetes</taxon>
        <taxon>Dothideomycetidae</taxon>
        <taxon>Mycosphaerellales</taxon>
        <taxon>Mycosphaerellaceae</taxon>
        <taxon>Fulvia</taxon>
    </lineage>
</organism>
<name>A0A9Q8P4I2_PASFU</name>
<dbReference type="Proteomes" id="UP000756132">
    <property type="component" value="Chromosome 2"/>
</dbReference>
<dbReference type="PIRSF" id="PIRSF037016">
    <property type="entry name" value="Pseudouridin_synth_euk_prd"/>
    <property type="match status" value="1"/>
</dbReference>
<dbReference type="KEGG" id="ffu:CLAFUR5_02351"/>
<keyword evidence="3" id="KW-0413">Isomerase</keyword>
<accession>A0A9Q8P4I2</accession>
<feature type="region of interest" description="Disordered" evidence="4">
    <location>
        <begin position="65"/>
        <end position="121"/>
    </location>
</feature>
<dbReference type="InterPro" id="IPR011760">
    <property type="entry name" value="PsdUridine_synth_TruD_insert"/>
</dbReference>
<dbReference type="GO" id="GO:0001522">
    <property type="term" value="P:pseudouridine synthesis"/>
    <property type="evidence" value="ECO:0007669"/>
    <property type="project" value="InterPro"/>
</dbReference>
<comment type="similarity">
    <text evidence="1">Belongs to the pseudouridine synthase TruD family.</text>
</comment>
<dbReference type="SUPFAM" id="SSF55120">
    <property type="entry name" value="Pseudouridine synthase"/>
    <property type="match status" value="1"/>
</dbReference>
<dbReference type="Pfam" id="PF01142">
    <property type="entry name" value="TruD"/>
    <property type="match status" value="2"/>
</dbReference>
<dbReference type="AlphaFoldDB" id="A0A9Q8P4I2"/>
<evidence type="ECO:0000256" key="2">
    <source>
        <dbReference type="ARBA" id="ARBA00022694"/>
    </source>
</evidence>
<evidence type="ECO:0000313" key="6">
    <source>
        <dbReference type="EMBL" id="UJO13095.1"/>
    </source>
</evidence>
<feature type="compositionally biased region" description="Basic and acidic residues" evidence="4">
    <location>
        <begin position="71"/>
        <end position="86"/>
    </location>
</feature>
<dbReference type="GO" id="GO:0003723">
    <property type="term" value="F:RNA binding"/>
    <property type="evidence" value="ECO:0007669"/>
    <property type="project" value="InterPro"/>
</dbReference>
<keyword evidence="7" id="KW-1185">Reference proteome</keyword>
<dbReference type="CDD" id="cd02576">
    <property type="entry name" value="PseudoU_synth_ScPUS7"/>
    <property type="match status" value="1"/>
</dbReference>
<dbReference type="RefSeq" id="XP_047757461.1">
    <property type="nucleotide sequence ID" value="XM_047901499.1"/>
</dbReference>
<evidence type="ECO:0000256" key="3">
    <source>
        <dbReference type="ARBA" id="ARBA00023235"/>
    </source>
</evidence>
<feature type="region of interest" description="Disordered" evidence="4">
    <location>
        <begin position="234"/>
        <end position="255"/>
    </location>
</feature>
<dbReference type="PANTHER" id="PTHR13326:SF21">
    <property type="entry name" value="PSEUDOURIDYLATE SYNTHASE PUS7L"/>
    <property type="match status" value="1"/>
</dbReference>
<dbReference type="InterPro" id="IPR020119">
    <property type="entry name" value="PsdUridine_synth_TruD_CS"/>
</dbReference>
<dbReference type="PROSITE" id="PS01268">
    <property type="entry name" value="UPF0024"/>
    <property type="match status" value="1"/>
</dbReference>
<protein>
    <submittedName>
        <fullName evidence="6">Multisubstrate pseudouridine synthase 7</fullName>
    </submittedName>
</protein>
<evidence type="ECO:0000256" key="4">
    <source>
        <dbReference type="SAM" id="MobiDB-lite"/>
    </source>
</evidence>
<keyword evidence="2" id="KW-0819">tRNA processing</keyword>
<dbReference type="NCBIfam" id="TIGR00094">
    <property type="entry name" value="tRNA_TruD_broad"/>
    <property type="match status" value="1"/>
</dbReference>
<dbReference type="GO" id="GO:0009982">
    <property type="term" value="F:pseudouridine synthase activity"/>
    <property type="evidence" value="ECO:0007669"/>
    <property type="project" value="InterPro"/>
</dbReference>
<dbReference type="Gene3D" id="3.30.2350.20">
    <property type="entry name" value="TruD, catalytic domain"/>
    <property type="match status" value="2"/>
</dbReference>